<evidence type="ECO:0000256" key="2">
    <source>
        <dbReference type="ARBA" id="ARBA00022649"/>
    </source>
</evidence>
<keyword evidence="4" id="KW-0548">Nucleotidyltransferase</keyword>
<dbReference type="Gene3D" id="3.30.460.10">
    <property type="entry name" value="Beta Polymerase, domain 2"/>
    <property type="match status" value="1"/>
</dbReference>
<reference evidence="11 12" key="1">
    <citation type="submission" date="2016-11" db="EMBL/GenBank/DDBJ databases">
        <authorList>
            <person name="Jaros S."/>
            <person name="Januszkiewicz K."/>
            <person name="Wedrychowicz H."/>
        </authorList>
    </citation>
    <scope>NUCLEOTIDE SEQUENCE [LARGE SCALE GENOMIC DNA]</scope>
    <source>
        <strain evidence="11 12">BPI-34</strain>
    </source>
</reference>
<dbReference type="PANTHER" id="PTHR33571:SF14">
    <property type="entry name" value="PROTEIN ADENYLYLTRANSFERASE MJ0435-RELATED"/>
    <property type="match status" value="1"/>
</dbReference>
<name>A0A1M7NRR2_XYLRU</name>
<dbReference type="GO" id="GO:0005524">
    <property type="term" value="F:ATP binding"/>
    <property type="evidence" value="ECO:0007669"/>
    <property type="project" value="UniProtKB-KW"/>
</dbReference>
<keyword evidence="6" id="KW-0547">Nucleotide-binding</keyword>
<dbReference type="Pfam" id="PF01909">
    <property type="entry name" value="NTP_transf_2"/>
    <property type="match status" value="1"/>
</dbReference>
<dbReference type="InterPro" id="IPR043519">
    <property type="entry name" value="NT_sf"/>
</dbReference>
<dbReference type="SUPFAM" id="SSF81301">
    <property type="entry name" value="Nucleotidyltransferase"/>
    <property type="match status" value="1"/>
</dbReference>
<evidence type="ECO:0000259" key="10">
    <source>
        <dbReference type="Pfam" id="PF01909"/>
    </source>
</evidence>
<proteinExistence type="inferred from homology"/>
<evidence type="ECO:0000256" key="3">
    <source>
        <dbReference type="ARBA" id="ARBA00022679"/>
    </source>
</evidence>
<dbReference type="CDD" id="cd05403">
    <property type="entry name" value="NT_KNTase_like"/>
    <property type="match status" value="1"/>
</dbReference>
<feature type="domain" description="Polymerase nucleotidyl transferase" evidence="10">
    <location>
        <begin position="14"/>
        <end position="92"/>
    </location>
</feature>
<dbReference type="EMBL" id="FRCJ01000011">
    <property type="protein sequence ID" value="SHN06675.1"/>
    <property type="molecule type" value="Genomic_DNA"/>
</dbReference>
<accession>A0A1M7NRR2</accession>
<dbReference type="OrthoDB" id="9809668at2"/>
<dbReference type="InterPro" id="IPR052038">
    <property type="entry name" value="Type-VII_TA_antitoxin"/>
</dbReference>
<evidence type="ECO:0000256" key="6">
    <source>
        <dbReference type="ARBA" id="ARBA00022741"/>
    </source>
</evidence>
<comment type="similarity">
    <text evidence="9">Belongs to the MntA antitoxin family.</text>
</comment>
<keyword evidence="3" id="KW-0808">Transferase</keyword>
<dbReference type="AlphaFoldDB" id="A0A1M7NRR2"/>
<keyword evidence="2" id="KW-1277">Toxin-antitoxin system</keyword>
<evidence type="ECO:0000256" key="4">
    <source>
        <dbReference type="ARBA" id="ARBA00022695"/>
    </source>
</evidence>
<evidence type="ECO:0000256" key="1">
    <source>
        <dbReference type="ARBA" id="ARBA00001946"/>
    </source>
</evidence>
<keyword evidence="5" id="KW-0479">Metal-binding</keyword>
<evidence type="ECO:0000256" key="8">
    <source>
        <dbReference type="ARBA" id="ARBA00022842"/>
    </source>
</evidence>
<organism evidence="11 12">
    <name type="scientific">Xylanibacter ruminicola</name>
    <name type="common">Prevotella ruminicola</name>
    <dbReference type="NCBI Taxonomy" id="839"/>
    <lineage>
        <taxon>Bacteria</taxon>
        <taxon>Pseudomonadati</taxon>
        <taxon>Bacteroidota</taxon>
        <taxon>Bacteroidia</taxon>
        <taxon>Bacteroidales</taxon>
        <taxon>Prevotellaceae</taxon>
        <taxon>Xylanibacter</taxon>
    </lineage>
</organism>
<sequence length="97" mass="11237">MTKDECINLLKKNMTILKNKYGITSLSLFGSTARGEQTEQSDIDLFVDTQTPNPFLLQDAKEFLEKETGISVDIIRNHEYLNQRLRKRILKDSITIF</sequence>
<protein>
    <recommendedName>
        <fullName evidence="10">Polymerase nucleotidyl transferase domain-containing protein</fullName>
    </recommendedName>
</protein>
<dbReference type="InterPro" id="IPR002934">
    <property type="entry name" value="Polymerase_NTP_transf_dom"/>
</dbReference>
<dbReference type="Proteomes" id="UP000184280">
    <property type="component" value="Unassembled WGS sequence"/>
</dbReference>
<evidence type="ECO:0000313" key="12">
    <source>
        <dbReference type="Proteomes" id="UP000184280"/>
    </source>
</evidence>
<keyword evidence="7" id="KW-0067">ATP-binding</keyword>
<evidence type="ECO:0000256" key="5">
    <source>
        <dbReference type="ARBA" id="ARBA00022723"/>
    </source>
</evidence>
<comment type="cofactor">
    <cofactor evidence="1">
        <name>Mg(2+)</name>
        <dbReference type="ChEBI" id="CHEBI:18420"/>
    </cofactor>
</comment>
<evidence type="ECO:0000313" key="11">
    <source>
        <dbReference type="EMBL" id="SHN06675.1"/>
    </source>
</evidence>
<dbReference type="RefSeq" id="WP_073048153.1">
    <property type="nucleotide sequence ID" value="NZ_FOLF01000009.1"/>
</dbReference>
<evidence type="ECO:0000256" key="7">
    <source>
        <dbReference type="ARBA" id="ARBA00022840"/>
    </source>
</evidence>
<dbReference type="PANTHER" id="PTHR33571">
    <property type="entry name" value="SSL8005 PROTEIN"/>
    <property type="match status" value="1"/>
</dbReference>
<gene>
    <name evidence="11" type="ORF">SAMN04488494_0161</name>
</gene>
<keyword evidence="8" id="KW-0460">Magnesium</keyword>
<dbReference type="GO" id="GO:0016779">
    <property type="term" value="F:nucleotidyltransferase activity"/>
    <property type="evidence" value="ECO:0007669"/>
    <property type="project" value="UniProtKB-KW"/>
</dbReference>
<dbReference type="GO" id="GO:0046872">
    <property type="term" value="F:metal ion binding"/>
    <property type="evidence" value="ECO:0007669"/>
    <property type="project" value="UniProtKB-KW"/>
</dbReference>
<evidence type="ECO:0000256" key="9">
    <source>
        <dbReference type="ARBA" id="ARBA00038276"/>
    </source>
</evidence>